<dbReference type="Proteomes" id="UP001189429">
    <property type="component" value="Unassembled WGS sequence"/>
</dbReference>
<comment type="caution">
    <text evidence="2">The sequence shown here is derived from an EMBL/GenBank/DDBJ whole genome shotgun (WGS) entry which is preliminary data.</text>
</comment>
<feature type="compositionally biased region" description="Basic and acidic residues" evidence="1">
    <location>
        <begin position="68"/>
        <end position="79"/>
    </location>
</feature>
<protein>
    <submittedName>
        <fullName evidence="2">Uncharacterized protein</fullName>
    </submittedName>
</protein>
<evidence type="ECO:0000313" key="3">
    <source>
        <dbReference type="Proteomes" id="UP001189429"/>
    </source>
</evidence>
<sequence length="302" mass="32705">MATSVDISWLNTSSSIFIRTFSRLKFLGSRRAYYSVVERMPDWLMASTLGKRAAEEGLPSEGTRAKSAKGEGKGEESRANARLLRQLESRVRTLEFGAGLTVHGPSDAEIAAALKGTYAECQKKTEGKAGAHGLGLPELQSFAALLSAFNVWLEKQGAAQDSVKNLADVPNRLLLMMQKSGVSTASTWINECSTSNTQDPAILRITVKVVGSIILPDPRAQGPNLLEEQENFWGAIEGQAAEPDEKAVAAGRMIGSPLEFELKGVGKVAMVERVIDQLLRAVGFNNKPGRSPRGELVWHIEK</sequence>
<evidence type="ECO:0000256" key="1">
    <source>
        <dbReference type="SAM" id="MobiDB-lite"/>
    </source>
</evidence>
<keyword evidence="3" id="KW-1185">Reference proteome</keyword>
<accession>A0ABN9QYL6</accession>
<proteinExistence type="predicted"/>
<reference evidence="2" key="1">
    <citation type="submission" date="2023-10" db="EMBL/GenBank/DDBJ databases">
        <authorList>
            <person name="Chen Y."/>
            <person name="Shah S."/>
            <person name="Dougan E. K."/>
            <person name="Thang M."/>
            <person name="Chan C."/>
        </authorList>
    </citation>
    <scope>NUCLEOTIDE SEQUENCE [LARGE SCALE GENOMIC DNA]</scope>
</reference>
<organism evidence="2 3">
    <name type="scientific">Prorocentrum cordatum</name>
    <dbReference type="NCBI Taxonomy" id="2364126"/>
    <lineage>
        <taxon>Eukaryota</taxon>
        <taxon>Sar</taxon>
        <taxon>Alveolata</taxon>
        <taxon>Dinophyceae</taxon>
        <taxon>Prorocentrales</taxon>
        <taxon>Prorocentraceae</taxon>
        <taxon>Prorocentrum</taxon>
    </lineage>
</organism>
<name>A0ABN9QYL6_9DINO</name>
<gene>
    <name evidence="2" type="ORF">PCOR1329_LOCUS15668</name>
</gene>
<dbReference type="EMBL" id="CAUYUJ010004758">
    <property type="protein sequence ID" value="CAK0810873.1"/>
    <property type="molecule type" value="Genomic_DNA"/>
</dbReference>
<feature type="region of interest" description="Disordered" evidence="1">
    <location>
        <begin position="55"/>
        <end position="79"/>
    </location>
</feature>
<evidence type="ECO:0000313" key="2">
    <source>
        <dbReference type="EMBL" id="CAK0810873.1"/>
    </source>
</evidence>